<dbReference type="SUPFAM" id="SSF50729">
    <property type="entry name" value="PH domain-like"/>
    <property type="match status" value="1"/>
</dbReference>
<dbReference type="OrthoDB" id="1259151at2759"/>
<organism evidence="2 3">
    <name type="scientific">Micractinium conductrix</name>
    <dbReference type="NCBI Taxonomy" id="554055"/>
    <lineage>
        <taxon>Eukaryota</taxon>
        <taxon>Viridiplantae</taxon>
        <taxon>Chlorophyta</taxon>
        <taxon>core chlorophytes</taxon>
        <taxon>Trebouxiophyceae</taxon>
        <taxon>Chlorellales</taxon>
        <taxon>Chlorellaceae</taxon>
        <taxon>Chlorella clade</taxon>
        <taxon>Micractinium</taxon>
    </lineage>
</organism>
<dbReference type="EMBL" id="LHPF02000011">
    <property type="protein sequence ID" value="PSC72064.1"/>
    <property type="molecule type" value="Genomic_DNA"/>
</dbReference>
<keyword evidence="3" id="KW-1185">Reference proteome</keyword>
<dbReference type="CDD" id="cd13214">
    <property type="entry name" value="PH-GRAM_WBP2"/>
    <property type="match status" value="1"/>
</dbReference>
<reference evidence="2 3" key="1">
    <citation type="journal article" date="2018" name="Plant J.">
        <title>Genome sequences of Chlorella sorokiniana UTEX 1602 and Micractinium conductrix SAG 241.80: implications to maltose excretion by a green alga.</title>
        <authorList>
            <person name="Arriola M.B."/>
            <person name="Velmurugan N."/>
            <person name="Zhang Y."/>
            <person name="Plunkett M.H."/>
            <person name="Hondzo H."/>
            <person name="Barney B.M."/>
        </authorList>
    </citation>
    <scope>NUCLEOTIDE SEQUENCE [LARGE SCALE GENOMIC DNA]</scope>
    <source>
        <strain evidence="2 3">SAG 241.80</strain>
    </source>
</reference>
<gene>
    <name evidence="2" type="ORF">C2E20_4592</name>
</gene>
<accession>A0A2P6VDA1</accession>
<dbReference type="Proteomes" id="UP000239649">
    <property type="component" value="Unassembled WGS sequence"/>
</dbReference>
<evidence type="ECO:0000313" key="3">
    <source>
        <dbReference type="Proteomes" id="UP000239649"/>
    </source>
</evidence>
<proteinExistence type="predicted"/>
<evidence type="ECO:0000313" key="2">
    <source>
        <dbReference type="EMBL" id="PSC72064.1"/>
    </source>
</evidence>
<dbReference type="GO" id="GO:0005634">
    <property type="term" value="C:nucleus"/>
    <property type="evidence" value="ECO:0007669"/>
    <property type="project" value="TreeGrafter"/>
</dbReference>
<dbReference type="PANTHER" id="PTHR31606:SF1">
    <property type="entry name" value="WW DOMAIN BINDING PROTEIN 2, ISOFORM E"/>
    <property type="match status" value="1"/>
</dbReference>
<evidence type="ECO:0000256" key="1">
    <source>
        <dbReference type="SAM" id="MobiDB-lite"/>
    </source>
</evidence>
<protein>
    <submittedName>
        <fullName evidence="2">UPF0664 stress-induced</fullName>
    </submittedName>
</protein>
<feature type="region of interest" description="Disordered" evidence="1">
    <location>
        <begin position="192"/>
        <end position="217"/>
    </location>
</feature>
<feature type="compositionally biased region" description="Polar residues" evidence="1">
    <location>
        <begin position="168"/>
        <end position="179"/>
    </location>
</feature>
<feature type="region of interest" description="Disordered" evidence="1">
    <location>
        <begin position="150"/>
        <end position="179"/>
    </location>
</feature>
<dbReference type="PANTHER" id="PTHR31606">
    <property type="entry name" value="WW DOMAIN BINDING PROTEIN 2, ISOFORM E"/>
    <property type="match status" value="1"/>
</dbReference>
<comment type="caution">
    <text evidence="2">The sequence shown here is derived from an EMBL/GenBank/DDBJ whole genome shotgun (WGS) entry which is preliminary data.</text>
</comment>
<name>A0A2P6VDA1_9CHLO</name>
<dbReference type="STRING" id="554055.A0A2P6VDA1"/>
<dbReference type="GO" id="GO:0003713">
    <property type="term" value="F:transcription coactivator activity"/>
    <property type="evidence" value="ECO:0007669"/>
    <property type="project" value="InterPro"/>
</dbReference>
<dbReference type="InterPro" id="IPR044852">
    <property type="entry name" value="WBP2-like"/>
</dbReference>
<dbReference type="GO" id="GO:0031490">
    <property type="term" value="F:chromatin DNA binding"/>
    <property type="evidence" value="ECO:0007669"/>
    <property type="project" value="TreeGrafter"/>
</dbReference>
<sequence length="217" mass="23710">MAANPPLCADARYAWKWPLPYAGEIILLSRGGVEVKLEGAGLRTRSSRWSTRGTVFLTNMRCVFVADKPDSSSGLEAFELPLAYISDEQFKQPILSANNLSGRCFPVDGEPGSSPLQFTIYFKEGGVGTFIPLFFRTTAYVRSIASRMQAEQQHQQQQQPGAYPPPATSASNGSAAPQQFLQAALVDPSDPTRVYLTQPLDPSQQRDDAPKFPAPLV</sequence>
<feature type="compositionally biased region" description="Low complexity" evidence="1">
    <location>
        <begin position="150"/>
        <end position="161"/>
    </location>
</feature>
<dbReference type="AlphaFoldDB" id="A0A2P6VDA1"/>